<reference evidence="5 6" key="1">
    <citation type="journal article" date="2015" name="Genome Announc.">
        <title>Genome Sequences of Oblitimonas alkaliphila gen. nov. sp. nov. (Proposed), a Novel Bacterium of the Pseudomonadaceae Family.</title>
        <authorList>
            <person name="Lauer A.C."/>
            <person name="Nicholson A.C."/>
            <person name="Humrighouse B.W."/>
            <person name="Emery B."/>
            <person name="Drobish A."/>
            <person name="Juieng P."/>
            <person name="Loparev V."/>
            <person name="McQuiston J.R."/>
        </authorList>
    </citation>
    <scope>NUCLEOTIDE SEQUENCE [LARGE SCALE GENOMIC DNA]</scope>
    <source>
        <strain evidence="5 6">E5571</strain>
    </source>
</reference>
<organism evidence="5 6">
    <name type="scientific">Thiopseudomonas alkaliphila</name>
    <dbReference type="NCBI Taxonomy" id="1697053"/>
    <lineage>
        <taxon>Bacteria</taxon>
        <taxon>Pseudomonadati</taxon>
        <taxon>Pseudomonadota</taxon>
        <taxon>Gammaproteobacteria</taxon>
        <taxon>Pseudomonadales</taxon>
        <taxon>Pseudomonadaceae</taxon>
        <taxon>Thiopseudomonas</taxon>
    </lineage>
</organism>
<dbReference type="Pfam" id="PF00005">
    <property type="entry name" value="ABC_tran"/>
    <property type="match status" value="1"/>
</dbReference>
<dbReference type="GO" id="GO:0005524">
    <property type="term" value="F:ATP binding"/>
    <property type="evidence" value="ECO:0007669"/>
    <property type="project" value="UniProtKB-KW"/>
</dbReference>
<evidence type="ECO:0000256" key="3">
    <source>
        <dbReference type="ARBA" id="ARBA00022840"/>
    </source>
</evidence>
<gene>
    <name evidence="5" type="ORF">AKN88_04090</name>
</gene>
<proteinExistence type="predicted"/>
<dbReference type="InterPro" id="IPR003439">
    <property type="entry name" value="ABC_transporter-like_ATP-bd"/>
</dbReference>
<keyword evidence="3 5" id="KW-0067">ATP-binding</keyword>
<dbReference type="InterPro" id="IPR027417">
    <property type="entry name" value="P-loop_NTPase"/>
</dbReference>
<evidence type="ECO:0000313" key="5">
    <source>
        <dbReference type="EMBL" id="AKX59209.1"/>
    </source>
</evidence>
<dbReference type="GO" id="GO:0016887">
    <property type="term" value="F:ATP hydrolysis activity"/>
    <property type="evidence" value="ECO:0007669"/>
    <property type="project" value="InterPro"/>
</dbReference>
<dbReference type="Proteomes" id="UP000063953">
    <property type="component" value="Chromosome"/>
</dbReference>
<dbReference type="PANTHER" id="PTHR24220:SF611">
    <property type="entry name" value="ATP-BINDING COMPONENT OF ABC TRANSPORTER-RELATED"/>
    <property type="match status" value="1"/>
</dbReference>
<dbReference type="InterPro" id="IPR017911">
    <property type="entry name" value="MacB-like_ATP-bd"/>
</dbReference>
<evidence type="ECO:0000313" key="6">
    <source>
        <dbReference type="Proteomes" id="UP000063953"/>
    </source>
</evidence>
<keyword evidence="6" id="KW-1185">Reference proteome</keyword>
<dbReference type="InterPro" id="IPR003593">
    <property type="entry name" value="AAA+_ATPase"/>
</dbReference>
<dbReference type="GO" id="GO:0005886">
    <property type="term" value="C:plasma membrane"/>
    <property type="evidence" value="ECO:0007669"/>
    <property type="project" value="TreeGrafter"/>
</dbReference>
<feature type="domain" description="ABC transporter" evidence="4">
    <location>
        <begin position="7"/>
        <end position="237"/>
    </location>
</feature>
<evidence type="ECO:0000256" key="1">
    <source>
        <dbReference type="ARBA" id="ARBA00022448"/>
    </source>
</evidence>
<name>A0A0K1XD77_9GAMM</name>
<dbReference type="GO" id="GO:0022857">
    <property type="term" value="F:transmembrane transporter activity"/>
    <property type="evidence" value="ECO:0007669"/>
    <property type="project" value="TreeGrafter"/>
</dbReference>
<evidence type="ECO:0000256" key="2">
    <source>
        <dbReference type="ARBA" id="ARBA00022741"/>
    </source>
</evidence>
<dbReference type="AlphaFoldDB" id="A0A0K1XD77"/>
<keyword evidence="1" id="KW-0813">Transport</keyword>
<evidence type="ECO:0000259" key="4">
    <source>
        <dbReference type="PROSITE" id="PS50893"/>
    </source>
</evidence>
<dbReference type="Gene3D" id="3.40.50.300">
    <property type="entry name" value="P-loop containing nucleotide triphosphate hydrolases"/>
    <property type="match status" value="1"/>
</dbReference>
<dbReference type="PANTHER" id="PTHR24220">
    <property type="entry name" value="IMPORT ATP-BINDING PROTEIN"/>
    <property type="match status" value="1"/>
</dbReference>
<dbReference type="SMART" id="SM00382">
    <property type="entry name" value="AAA"/>
    <property type="match status" value="1"/>
</dbReference>
<dbReference type="STRING" id="1697053.AKN87_06085"/>
<accession>A0A0K1XD77</accession>
<dbReference type="PROSITE" id="PS50893">
    <property type="entry name" value="ABC_TRANSPORTER_2"/>
    <property type="match status" value="1"/>
</dbReference>
<dbReference type="CDD" id="cd03255">
    <property type="entry name" value="ABC_MJ0796_LolCDE_FtsE"/>
    <property type="match status" value="1"/>
</dbReference>
<dbReference type="RefSeq" id="WP_053100287.1">
    <property type="nucleotide sequence ID" value="NZ_CP012363.1"/>
</dbReference>
<sequence>MKREAMIEVQDLAFAWPKQAPLLKIPQLTIAASERVFLKGPSGSGKSTLLGLLGGVNLPSCGQIKLLGQDLTQLSAAQRDQFRADHCGFIFQQFNLLPFLTVLQNVLLGCQFSKTRQQKARQRFGSVLAAAEHLLNQLGLAKALYEQPASSLSIGQQQRVAVARGLIGAPELLIADEPTSALDADTRGRFLELLFNESQASQTSVLFVSHDQSLASQFDRQLDLLELNQVPWIQQQAEVV</sequence>
<keyword evidence="2" id="KW-0547">Nucleotide-binding</keyword>
<dbReference type="InterPro" id="IPR015854">
    <property type="entry name" value="ABC_transpr_LolD-like"/>
</dbReference>
<dbReference type="EMBL" id="CP012365">
    <property type="protein sequence ID" value="AKX59209.1"/>
    <property type="molecule type" value="Genomic_DNA"/>
</dbReference>
<protein>
    <submittedName>
        <fullName evidence="5">Methionine ABC transporter ATP-binding protein</fullName>
    </submittedName>
</protein>
<dbReference type="SUPFAM" id="SSF52540">
    <property type="entry name" value="P-loop containing nucleoside triphosphate hydrolases"/>
    <property type="match status" value="1"/>
</dbReference>